<keyword evidence="1" id="KW-0812">Transmembrane</keyword>
<keyword evidence="3" id="KW-1185">Reference proteome</keyword>
<dbReference type="GeneID" id="25791756"/>
<dbReference type="HOGENOM" id="CLU_019655_2_0_1"/>
<dbReference type="STRING" id="413071.G9MWT0"/>
<dbReference type="EMBL" id="ABDF02000075">
    <property type="protein sequence ID" value="EHK21063.1"/>
    <property type="molecule type" value="Genomic_DNA"/>
</dbReference>
<organism evidence="2 3">
    <name type="scientific">Hypocrea virens (strain Gv29-8 / FGSC 10586)</name>
    <name type="common">Gliocladium virens</name>
    <name type="synonym">Trichoderma virens</name>
    <dbReference type="NCBI Taxonomy" id="413071"/>
    <lineage>
        <taxon>Eukaryota</taxon>
        <taxon>Fungi</taxon>
        <taxon>Dikarya</taxon>
        <taxon>Ascomycota</taxon>
        <taxon>Pezizomycotina</taxon>
        <taxon>Sordariomycetes</taxon>
        <taxon>Hypocreomycetidae</taxon>
        <taxon>Hypocreales</taxon>
        <taxon>Hypocreaceae</taxon>
        <taxon>Trichoderma</taxon>
    </lineage>
</organism>
<feature type="transmembrane region" description="Helical" evidence="1">
    <location>
        <begin position="28"/>
        <end position="55"/>
    </location>
</feature>
<dbReference type="RefSeq" id="XP_013955257.1">
    <property type="nucleotide sequence ID" value="XM_014099782.1"/>
</dbReference>
<keyword evidence="1" id="KW-1133">Transmembrane helix</keyword>
<keyword evidence="1" id="KW-0472">Membrane</keyword>
<evidence type="ECO:0000256" key="1">
    <source>
        <dbReference type="SAM" id="Phobius"/>
    </source>
</evidence>
<feature type="transmembrane region" description="Helical" evidence="1">
    <location>
        <begin position="168"/>
        <end position="188"/>
    </location>
</feature>
<name>G9MWT0_HYPVG</name>
<dbReference type="eggNOG" id="ENOG502SAP5">
    <property type="taxonomic scope" value="Eukaryota"/>
</dbReference>
<feature type="transmembrane region" description="Helical" evidence="1">
    <location>
        <begin position="501"/>
        <end position="528"/>
    </location>
</feature>
<accession>G9MWT0</accession>
<dbReference type="OMA" id="TWSWIVY"/>
<dbReference type="InParanoid" id="G9MWT0"/>
<reference evidence="2 3" key="1">
    <citation type="journal article" date="2011" name="Genome Biol.">
        <title>Comparative genome sequence analysis underscores mycoparasitism as the ancestral life style of Trichoderma.</title>
        <authorList>
            <person name="Kubicek C.P."/>
            <person name="Herrera-Estrella A."/>
            <person name="Seidl-Seiboth V."/>
            <person name="Martinez D.A."/>
            <person name="Druzhinina I.S."/>
            <person name="Thon M."/>
            <person name="Zeilinger S."/>
            <person name="Casas-Flores S."/>
            <person name="Horwitz B.A."/>
            <person name="Mukherjee P.K."/>
            <person name="Mukherjee M."/>
            <person name="Kredics L."/>
            <person name="Alcaraz L.D."/>
            <person name="Aerts A."/>
            <person name="Antal Z."/>
            <person name="Atanasova L."/>
            <person name="Cervantes-Badillo M.G."/>
            <person name="Challacombe J."/>
            <person name="Chertkov O."/>
            <person name="McCluskey K."/>
            <person name="Coulpier F."/>
            <person name="Deshpande N."/>
            <person name="von Doehren H."/>
            <person name="Ebbole D.J."/>
            <person name="Esquivel-Naranjo E.U."/>
            <person name="Fekete E."/>
            <person name="Flipphi M."/>
            <person name="Glaser F."/>
            <person name="Gomez-Rodriguez E.Y."/>
            <person name="Gruber S."/>
            <person name="Han C."/>
            <person name="Henrissat B."/>
            <person name="Hermosa R."/>
            <person name="Hernandez-Onate M."/>
            <person name="Karaffa L."/>
            <person name="Kosti I."/>
            <person name="Le Crom S."/>
            <person name="Lindquist E."/>
            <person name="Lucas S."/>
            <person name="Luebeck M."/>
            <person name="Luebeck P.S."/>
            <person name="Margeot A."/>
            <person name="Metz B."/>
            <person name="Misra M."/>
            <person name="Nevalainen H."/>
            <person name="Omann M."/>
            <person name="Packer N."/>
            <person name="Perrone G."/>
            <person name="Uresti-Rivera E.E."/>
            <person name="Salamov A."/>
            <person name="Schmoll M."/>
            <person name="Seiboth B."/>
            <person name="Shapiro H."/>
            <person name="Sukno S."/>
            <person name="Tamayo-Ramos J.A."/>
            <person name="Tisch D."/>
            <person name="Wiest A."/>
            <person name="Wilkinson H.H."/>
            <person name="Zhang M."/>
            <person name="Coutinho P.M."/>
            <person name="Kenerley C.M."/>
            <person name="Monte E."/>
            <person name="Baker S.E."/>
            <person name="Grigoriev I.V."/>
        </authorList>
    </citation>
    <scope>NUCLEOTIDE SEQUENCE [LARGE SCALE GENOMIC DNA]</scope>
    <source>
        <strain evidence="3">Gv29-8 / FGSC 10586</strain>
    </source>
</reference>
<evidence type="ECO:0000313" key="3">
    <source>
        <dbReference type="Proteomes" id="UP000007115"/>
    </source>
</evidence>
<sequence length="603" mass="66066">MPKITAKYFGLRAADSPATQKNGCVKEILLAFSLSVLPLLAFSGLLLGLVFRYRFTPQGHNDARLPDENPHLNKSIIYVNLSATMLITVGSWSSTMAPLSLPFILAIASYPASKLLMRASDGNGKHKLPTPYQIALLLRVMSNSSLSSVWHCMVYMSAKRRRAPMSSALNIVVCTLVLGTIQSMLIFATDTWLHFTTETVPITQFYPTTYSNVSFGIPKYCTVFEGDTQYGCFPEAMRGSTSSESFQARKSKMVQQILANTSARAAVGNYYEDGHNYVYVASPTSVFHTDIDFAATTFAAETTCTPATSRCFDRDRINLVSDYSCDFAMAGSINATGTSDLLVTYFTNSTLASNRTRRYTMENPFHFGVVVAMTGSMGQPEYDDDEIYVLTERPQGPVLMAMVCESTVLDAQYVSVNGSLTRFSASPSNSSATIVLTDTLAYTPFMDIFLLQRTITDLWESVSAQQVANKFSHTFSYAVISSFGVVVEPRLAEVAQQRSSVLVAAVPVAPLVCLLVANVLVVLLAIVLTVDALMEVAKCDEVGDVQTRLSIDALVAANFETSKKKPDVRKTEDLFEEYQGGDGPRVKVEKTTEDGWKMIGFDS</sequence>
<comment type="caution">
    <text evidence="2">The sequence shown here is derived from an EMBL/GenBank/DDBJ whole genome shotgun (WGS) entry which is preliminary data.</text>
</comment>
<proteinExistence type="predicted"/>
<evidence type="ECO:0000313" key="2">
    <source>
        <dbReference type="EMBL" id="EHK21063.1"/>
    </source>
</evidence>
<dbReference type="OrthoDB" id="3344043at2759"/>
<dbReference type="VEuPathDB" id="FungiDB:TRIVIDRAFT_223330"/>
<dbReference type="Proteomes" id="UP000007115">
    <property type="component" value="Unassembled WGS sequence"/>
</dbReference>
<protein>
    <submittedName>
        <fullName evidence="2">Uncharacterized protein</fullName>
    </submittedName>
</protein>
<dbReference type="AlphaFoldDB" id="G9MWT0"/>
<gene>
    <name evidence="2" type="ORF">TRIVIDRAFT_223330</name>
</gene>